<dbReference type="RefSeq" id="WP_142933082.1">
    <property type="nucleotide sequence ID" value="NZ_ML660168.1"/>
</dbReference>
<keyword evidence="4" id="KW-0812">Transmembrane</keyword>
<dbReference type="PRINTS" id="PR00032">
    <property type="entry name" value="HTHARAC"/>
</dbReference>
<dbReference type="PANTHER" id="PTHR43280:SF29">
    <property type="entry name" value="ARAC-FAMILY TRANSCRIPTIONAL REGULATOR"/>
    <property type="match status" value="1"/>
</dbReference>
<organism evidence="6 7">
    <name type="scientific">Aliikangiella coralliicola</name>
    <dbReference type="NCBI Taxonomy" id="2592383"/>
    <lineage>
        <taxon>Bacteria</taxon>
        <taxon>Pseudomonadati</taxon>
        <taxon>Pseudomonadota</taxon>
        <taxon>Gammaproteobacteria</taxon>
        <taxon>Oceanospirillales</taxon>
        <taxon>Pleioneaceae</taxon>
        <taxon>Aliikangiella</taxon>
    </lineage>
</organism>
<dbReference type="SMART" id="SM00342">
    <property type="entry name" value="HTH_ARAC"/>
    <property type="match status" value="1"/>
</dbReference>
<dbReference type="GO" id="GO:0003700">
    <property type="term" value="F:DNA-binding transcription factor activity"/>
    <property type="evidence" value="ECO:0007669"/>
    <property type="project" value="InterPro"/>
</dbReference>
<name>A0A545U7G0_9GAMM</name>
<dbReference type="OrthoDB" id="345413at2"/>
<dbReference type="SUPFAM" id="SSF46689">
    <property type="entry name" value="Homeodomain-like"/>
    <property type="match status" value="1"/>
</dbReference>
<dbReference type="InterPro" id="IPR018062">
    <property type="entry name" value="HTH_AraC-typ_CS"/>
</dbReference>
<feature type="transmembrane region" description="Helical" evidence="4">
    <location>
        <begin position="35"/>
        <end position="52"/>
    </location>
</feature>
<evidence type="ECO:0000256" key="3">
    <source>
        <dbReference type="ARBA" id="ARBA00023163"/>
    </source>
</evidence>
<keyword evidence="2" id="KW-0238">DNA-binding</keyword>
<evidence type="ECO:0000313" key="6">
    <source>
        <dbReference type="EMBL" id="TQV85405.1"/>
    </source>
</evidence>
<keyword evidence="4" id="KW-0472">Membrane</keyword>
<accession>A0A545U7G0</accession>
<dbReference type="InterPro" id="IPR018060">
    <property type="entry name" value="HTH_AraC"/>
</dbReference>
<feature type="transmembrane region" description="Helical" evidence="4">
    <location>
        <begin position="182"/>
        <end position="202"/>
    </location>
</feature>
<evidence type="ECO:0000313" key="7">
    <source>
        <dbReference type="Proteomes" id="UP000315439"/>
    </source>
</evidence>
<evidence type="ECO:0000256" key="4">
    <source>
        <dbReference type="SAM" id="Phobius"/>
    </source>
</evidence>
<dbReference type="Pfam" id="PF12833">
    <property type="entry name" value="HTH_18"/>
    <property type="match status" value="1"/>
</dbReference>
<comment type="caution">
    <text evidence="6">The sequence shown here is derived from an EMBL/GenBank/DDBJ whole genome shotgun (WGS) entry which is preliminary data.</text>
</comment>
<feature type="domain" description="HTH araC/xylS-type" evidence="5">
    <location>
        <begin position="312"/>
        <end position="418"/>
    </location>
</feature>
<protein>
    <submittedName>
        <fullName evidence="6">AraC family transcriptional regulator</fullName>
    </submittedName>
</protein>
<evidence type="ECO:0000256" key="1">
    <source>
        <dbReference type="ARBA" id="ARBA00023015"/>
    </source>
</evidence>
<dbReference type="PROSITE" id="PS01124">
    <property type="entry name" value="HTH_ARAC_FAMILY_2"/>
    <property type="match status" value="1"/>
</dbReference>
<evidence type="ECO:0000259" key="5">
    <source>
        <dbReference type="PROSITE" id="PS01124"/>
    </source>
</evidence>
<sequence>MSLISIVLLLGGFHGFYLSYALYQCNDRKNNANLILSLLIFTLSVSLIEGLLDDNGYLRSFPHLVGITEPLIFLYAPLLYLYTRRLTSADYFRANIVHFFPAILLVLICLPFYFSSVEIKQDFLYSPNIQSDIGQFYDDLFEFWVTPFAYVIVGIYLACVLKRLLRHKKSIADQFSYSEKINLNWLFLITVSLVVLYLLWIFDEVKFIYIEACEEGIIKTGCDPLALLWDQPVRFAEVGMVLSIYLFSLLGLKQPGIFNRPVVENKIEALQTPEQELSNADEKIGSDLSKSPKIEILSEKYKNSAVDHEQANAIFEELQNYVASQQPFLDSALSLDQLSKATEIPRHYLSQAINQCAEQNFFDYINRFRVEEAKRLLQAELNTSVLDISLAAGFKSRSAFYNAFKKNTGITPNQFRKNIQNPSR</sequence>
<keyword evidence="7" id="KW-1185">Reference proteome</keyword>
<dbReference type="Gene3D" id="1.10.10.60">
    <property type="entry name" value="Homeodomain-like"/>
    <property type="match status" value="2"/>
</dbReference>
<dbReference type="GO" id="GO:0043565">
    <property type="term" value="F:sequence-specific DNA binding"/>
    <property type="evidence" value="ECO:0007669"/>
    <property type="project" value="InterPro"/>
</dbReference>
<feature type="transmembrane region" description="Helical" evidence="4">
    <location>
        <begin position="64"/>
        <end position="82"/>
    </location>
</feature>
<keyword evidence="1" id="KW-0805">Transcription regulation</keyword>
<dbReference type="PANTHER" id="PTHR43280">
    <property type="entry name" value="ARAC-FAMILY TRANSCRIPTIONAL REGULATOR"/>
    <property type="match status" value="1"/>
</dbReference>
<proteinExistence type="predicted"/>
<feature type="transmembrane region" description="Helical" evidence="4">
    <location>
        <begin position="94"/>
        <end position="114"/>
    </location>
</feature>
<dbReference type="Proteomes" id="UP000315439">
    <property type="component" value="Unassembled WGS sequence"/>
</dbReference>
<feature type="transmembrane region" description="Helical" evidence="4">
    <location>
        <begin position="6"/>
        <end position="23"/>
    </location>
</feature>
<reference evidence="6 7" key="1">
    <citation type="submission" date="2019-07" db="EMBL/GenBank/DDBJ databases">
        <title>Draft genome for Aliikangiella sp. M105.</title>
        <authorList>
            <person name="Wang G."/>
        </authorList>
    </citation>
    <scope>NUCLEOTIDE SEQUENCE [LARGE SCALE GENOMIC DNA]</scope>
    <source>
        <strain evidence="6 7">M105</strain>
    </source>
</reference>
<dbReference type="EMBL" id="VIKS01000012">
    <property type="protein sequence ID" value="TQV85405.1"/>
    <property type="molecule type" value="Genomic_DNA"/>
</dbReference>
<feature type="transmembrane region" description="Helical" evidence="4">
    <location>
        <begin position="143"/>
        <end position="161"/>
    </location>
</feature>
<keyword evidence="3" id="KW-0804">Transcription</keyword>
<dbReference type="InterPro" id="IPR009057">
    <property type="entry name" value="Homeodomain-like_sf"/>
</dbReference>
<gene>
    <name evidence="6" type="ORF">FLL46_19765</name>
</gene>
<evidence type="ECO:0000256" key="2">
    <source>
        <dbReference type="ARBA" id="ARBA00023125"/>
    </source>
</evidence>
<dbReference type="InterPro" id="IPR020449">
    <property type="entry name" value="Tscrpt_reg_AraC-type_HTH"/>
</dbReference>
<dbReference type="PROSITE" id="PS00041">
    <property type="entry name" value="HTH_ARAC_FAMILY_1"/>
    <property type="match status" value="1"/>
</dbReference>
<dbReference type="AlphaFoldDB" id="A0A545U7G0"/>
<keyword evidence="4" id="KW-1133">Transmembrane helix</keyword>